<evidence type="ECO:0000313" key="1">
    <source>
        <dbReference type="EMBL" id="VUZ42595.1"/>
    </source>
</evidence>
<organism evidence="1 2">
    <name type="scientific">Hymenolepis diminuta</name>
    <name type="common">Rat tapeworm</name>
    <dbReference type="NCBI Taxonomy" id="6216"/>
    <lineage>
        <taxon>Eukaryota</taxon>
        <taxon>Metazoa</taxon>
        <taxon>Spiralia</taxon>
        <taxon>Lophotrochozoa</taxon>
        <taxon>Platyhelminthes</taxon>
        <taxon>Cestoda</taxon>
        <taxon>Eucestoda</taxon>
        <taxon>Cyclophyllidea</taxon>
        <taxon>Hymenolepididae</taxon>
        <taxon>Hymenolepis</taxon>
    </lineage>
</organism>
<feature type="non-terminal residue" evidence="1">
    <location>
        <position position="1"/>
    </location>
</feature>
<protein>
    <submittedName>
        <fullName evidence="1">Uncharacterized protein</fullName>
    </submittedName>
</protein>
<accession>A0A564Y5K7</accession>
<name>A0A564Y5K7_HYMDI</name>
<dbReference type="EMBL" id="CABIJS010000089">
    <property type="protein sequence ID" value="VUZ42595.1"/>
    <property type="molecule type" value="Genomic_DNA"/>
</dbReference>
<dbReference type="Proteomes" id="UP000321570">
    <property type="component" value="Unassembled WGS sequence"/>
</dbReference>
<proteinExistence type="predicted"/>
<keyword evidence="2" id="KW-1185">Reference proteome</keyword>
<reference evidence="1 2" key="1">
    <citation type="submission" date="2019-07" db="EMBL/GenBank/DDBJ databases">
        <authorList>
            <person name="Jastrzebski P J."/>
            <person name="Paukszto L."/>
            <person name="Jastrzebski P J."/>
        </authorList>
    </citation>
    <scope>NUCLEOTIDE SEQUENCE [LARGE SCALE GENOMIC DNA]</scope>
    <source>
        <strain evidence="1 2">WMS-il1</strain>
    </source>
</reference>
<sequence length="104" mass="11624">KLSPNVSNTFKTTISLNSSKNSTQSVIVPVSPKMLLVQATNGDMRSYPSVKNSVKVINLTLSMKLFMPKVIPARLVSKPTLPKQQSILKFCLLDHQKYQICYLN</sequence>
<evidence type="ECO:0000313" key="2">
    <source>
        <dbReference type="Proteomes" id="UP000321570"/>
    </source>
</evidence>
<gene>
    <name evidence="1" type="ORF">WMSIL1_LOCUS3103</name>
</gene>
<dbReference type="AlphaFoldDB" id="A0A564Y5K7"/>